<protein>
    <submittedName>
        <fullName evidence="3">Outer membrane beta-barrel protein</fullName>
    </submittedName>
</protein>
<dbReference type="EMBL" id="WQKZ01000003">
    <property type="protein sequence ID" value="MVN77697.1"/>
    <property type="molecule type" value="Genomic_DNA"/>
</dbReference>
<dbReference type="Proteomes" id="UP000441336">
    <property type="component" value="Unassembled WGS sequence"/>
</dbReference>
<name>A0A7K1TH04_9BACT</name>
<proteinExistence type="predicted"/>
<evidence type="ECO:0000313" key="4">
    <source>
        <dbReference type="Proteomes" id="UP000441336"/>
    </source>
</evidence>
<accession>A0A7K1TH04</accession>
<evidence type="ECO:0000313" key="3">
    <source>
        <dbReference type="EMBL" id="MVN77697.1"/>
    </source>
</evidence>
<feature type="chain" id="PRO_5029601128" evidence="1">
    <location>
        <begin position="24"/>
        <end position="428"/>
    </location>
</feature>
<keyword evidence="4" id="KW-1185">Reference proteome</keyword>
<evidence type="ECO:0000256" key="1">
    <source>
        <dbReference type="SAM" id="SignalP"/>
    </source>
</evidence>
<keyword evidence="1" id="KW-0732">Signal</keyword>
<evidence type="ECO:0000259" key="2">
    <source>
        <dbReference type="Pfam" id="PF13568"/>
    </source>
</evidence>
<feature type="domain" description="Outer membrane protein beta-barrel" evidence="2">
    <location>
        <begin position="251"/>
        <end position="383"/>
    </location>
</feature>
<dbReference type="InterPro" id="IPR025665">
    <property type="entry name" value="Beta-barrel_OMP_2"/>
</dbReference>
<feature type="signal peptide" evidence="1">
    <location>
        <begin position="1"/>
        <end position="23"/>
    </location>
</feature>
<dbReference type="Pfam" id="PF13568">
    <property type="entry name" value="OMP_b-brl_2"/>
    <property type="match status" value="1"/>
</dbReference>
<dbReference type="RefSeq" id="WP_157566956.1">
    <property type="nucleotide sequence ID" value="NZ_WQKZ01000003.1"/>
</dbReference>
<gene>
    <name evidence="3" type="ORF">GO988_15295</name>
</gene>
<sequence length="428" mass="46734">MKKNYFAAAFLLAATLSSTAARAQADFRPGYIMRPAGDTVRGDIDYRGAHRGGQQCLFRPAAGATATWLPAQLRGYGLASGEHFISQLTPMPAVAPVAAAPRQLFLEVLADGPASLLLWRDETGQEHFYVQKMGAPLPTELVQVRQRVLEGNISREQVLPVFRGTLTEQFADCPAVLLSMSKTEYKASALVAAVERYNACREPNRLAKVHQSRTATDLEIVVGGQASRTMFTTPTADATLPAGLAPEVGVALQLGRRVLRQKLAVRAELHYARQVAEGSYQQQEYQPGGGLTITQHYDLRFTTAYLRVPVLIRYTMPGKKLRPFVEVGGSFNYAITIDPQVRSTASNGTSTDWYTLFSNQQFLANSFRNYEFGLLAGVGLQLPAGLAGHTISLLGRAERSDGFMRVVSYSTPVVRGSVLVSFDLTKAR</sequence>
<organism evidence="3 4">
    <name type="scientific">Hymenobacter ginkgonis</name>
    <dbReference type="NCBI Taxonomy" id="2682976"/>
    <lineage>
        <taxon>Bacteria</taxon>
        <taxon>Pseudomonadati</taxon>
        <taxon>Bacteroidota</taxon>
        <taxon>Cytophagia</taxon>
        <taxon>Cytophagales</taxon>
        <taxon>Hymenobacteraceae</taxon>
        <taxon>Hymenobacter</taxon>
    </lineage>
</organism>
<comment type="caution">
    <text evidence="3">The sequence shown here is derived from an EMBL/GenBank/DDBJ whole genome shotgun (WGS) entry which is preliminary data.</text>
</comment>
<reference evidence="3 4" key="1">
    <citation type="submission" date="2019-12" db="EMBL/GenBank/DDBJ databases">
        <title>Hymenobacter sp. HMF4947 Genome sequencing and assembly.</title>
        <authorList>
            <person name="Kang H."/>
            <person name="Cha I."/>
            <person name="Kim H."/>
            <person name="Joh K."/>
        </authorList>
    </citation>
    <scope>NUCLEOTIDE SEQUENCE [LARGE SCALE GENOMIC DNA]</scope>
    <source>
        <strain evidence="3 4">HMF4947</strain>
    </source>
</reference>
<dbReference type="AlphaFoldDB" id="A0A7K1TH04"/>